<feature type="signal peptide" evidence="1">
    <location>
        <begin position="1"/>
        <end position="15"/>
    </location>
</feature>
<keyword evidence="3" id="KW-1185">Reference proteome</keyword>
<dbReference type="Proteomes" id="UP001164746">
    <property type="component" value="Chromosome 10"/>
</dbReference>
<sequence length="181" mass="20497">MLKFLIFCQLHTIVALTTDVRTSRVTEAYTRAMPLSHSAENVSTVNKYTIKDWGLLAYPPLLAVQKGVEVNAVSRLLDRIRRFVANFHMRTTAAVVLREKIKLLNLSQTLSRFMYSLKFSCDHDITTHEDDFTLSTKIMFVFVPLRTVSTPLCSASMPTTSVKLPLQKKLLQTVTVSTDDN</sequence>
<keyword evidence="1" id="KW-0732">Signal</keyword>
<gene>
    <name evidence="2" type="ORF">MAR_032071</name>
</gene>
<evidence type="ECO:0000313" key="3">
    <source>
        <dbReference type="Proteomes" id="UP001164746"/>
    </source>
</evidence>
<feature type="chain" id="PRO_5045268570" evidence="1">
    <location>
        <begin position="16"/>
        <end position="181"/>
    </location>
</feature>
<organism evidence="2 3">
    <name type="scientific">Mya arenaria</name>
    <name type="common">Soft-shell clam</name>
    <dbReference type="NCBI Taxonomy" id="6604"/>
    <lineage>
        <taxon>Eukaryota</taxon>
        <taxon>Metazoa</taxon>
        <taxon>Spiralia</taxon>
        <taxon>Lophotrochozoa</taxon>
        <taxon>Mollusca</taxon>
        <taxon>Bivalvia</taxon>
        <taxon>Autobranchia</taxon>
        <taxon>Heteroconchia</taxon>
        <taxon>Euheterodonta</taxon>
        <taxon>Imparidentia</taxon>
        <taxon>Neoheterodontei</taxon>
        <taxon>Myida</taxon>
        <taxon>Myoidea</taxon>
        <taxon>Myidae</taxon>
        <taxon>Mya</taxon>
    </lineage>
</organism>
<evidence type="ECO:0000313" key="2">
    <source>
        <dbReference type="EMBL" id="WAR17477.1"/>
    </source>
</evidence>
<dbReference type="EMBL" id="CP111021">
    <property type="protein sequence ID" value="WAR17477.1"/>
    <property type="molecule type" value="Genomic_DNA"/>
</dbReference>
<name>A0ABY7F776_MYAAR</name>
<reference evidence="2" key="1">
    <citation type="submission" date="2022-11" db="EMBL/GenBank/DDBJ databases">
        <title>Centuries of genome instability and evolution in soft-shell clam transmissible cancer (bioRxiv).</title>
        <authorList>
            <person name="Hart S.F.M."/>
            <person name="Yonemitsu M.A."/>
            <person name="Giersch R.M."/>
            <person name="Beal B.F."/>
            <person name="Arriagada G."/>
            <person name="Davis B.W."/>
            <person name="Ostrander E.A."/>
            <person name="Goff S.P."/>
            <person name="Metzger M.J."/>
        </authorList>
    </citation>
    <scope>NUCLEOTIDE SEQUENCE</scope>
    <source>
        <strain evidence="2">MELC-2E11</strain>
        <tissue evidence="2">Siphon/mantle</tissue>
    </source>
</reference>
<protein>
    <submittedName>
        <fullName evidence="2">Uncharacterized protein</fullName>
    </submittedName>
</protein>
<evidence type="ECO:0000256" key="1">
    <source>
        <dbReference type="SAM" id="SignalP"/>
    </source>
</evidence>
<accession>A0ABY7F776</accession>
<proteinExistence type="predicted"/>